<dbReference type="InterPro" id="IPR011008">
    <property type="entry name" value="Dimeric_a/b-barrel"/>
</dbReference>
<evidence type="ECO:0000256" key="1">
    <source>
        <dbReference type="ARBA" id="ARBA00007689"/>
    </source>
</evidence>
<gene>
    <name evidence="3" type="ORF">CUJ84_Chr001207</name>
</gene>
<accession>A0A2K9Z044</accession>
<reference evidence="3 4" key="1">
    <citation type="submission" date="2017-11" db="EMBL/GenBank/DDBJ databases">
        <title>Complete genome of Rhizobium leguminosarum Norway, an ineffective micro-symbiont.</title>
        <authorList>
            <person name="Hoffrichter A."/>
            <person name="Liang J."/>
            <person name="Brachmann A."/>
            <person name="Marin M."/>
        </authorList>
    </citation>
    <scope>NUCLEOTIDE SEQUENCE [LARGE SCALE GENOMIC DNA]</scope>
    <source>
        <strain evidence="3 4">Norway</strain>
    </source>
</reference>
<dbReference type="RefSeq" id="WP_105005526.1">
    <property type="nucleotide sequence ID" value="NZ_CP025012.1"/>
</dbReference>
<dbReference type="Gene3D" id="3.30.70.1060">
    <property type="entry name" value="Dimeric alpha+beta barrel"/>
    <property type="match status" value="1"/>
</dbReference>
<organism evidence="3 4">
    <name type="scientific">Rhizobium leguminosarum</name>
    <dbReference type="NCBI Taxonomy" id="384"/>
    <lineage>
        <taxon>Bacteria</taxon>
        <taxon>Pseudomonadati</taxon>
        <taxon>Pseudomonadota</taxon>
        <taxon>Alphaproteobacteria</taxon>
        <taxon>Hyphomicrobiales</taxon>
        <taxon>Rhizobiaceae</taxon>
        <taxon>Rhizobium/Agrobacterium group</taxon>
        <taxon>Rhizobium</taxon>
    </lineage>
</organism>
<dbReference type="AlphaFoldDB" id="A0A2K9Z044"/>
<evidence type="ECO:0000313" key="4">
    <source>
        <dbReference type="Proteomes" id="UP000238523"/>
    </source>
</evidence>
<feature type="domain" description="YCII-related" evidence="2">
    <location>
        <begin position="14"/>
        <end position="111"/>
    </location>
</feature>
<evidence type="ECO:0000259" key="2">
    <source>
        <dbReference type="Pfam" id="PF03795"/>
    </source>
</evidence>
<dbReference type="EMBL" id="CP025012">
    <property type="protein sequence ID" value="AUW41605.1"/>
    <property type="molecule type" value="Genomic_DNA"/>
</dbReference>
<evidence type="ECO:0000313" key="3">
    <source>
        <dbReference type="EMBL" id="AUW41605.1"/>
    </source>
</evidence>
<protein>
    <recommendedName>
        <fullName evidence="2">YCII-related domain-containing protein</fullName>
    </recommendedName>
</protein>
<dbReference type="SUPFAM" id="SSF54909">
    <property type="entry name" value="Dimeric alpha+beta barrel"/>
    <property type="match status" value="1"/>
</dbReference>
<dbReference type="PANTHER" id="PTHR35174">
    <property type="entry name" value="BLL7171 PROTEIN-RELATED"/>
    <property type="match status" value="1"/>
</dbReference>
<dbReference type="PANTHER" id="PTHR35174:SF3">
    <property type="entry name" value="BLL7171 PROTEIN"/>
    <property type="match status" value="1"/>
</dbReference>
<name>A0A2K9Z044_RHILE</name>
<dbReference type="Proteomes" id="UP000238523">
    <property type="component" value="Chromosome"/>
</dbReference>
<proteinExistence type="inferred from homology"/>
<comment type="similarity">
    <text evidence="1">Belongs to the YciI family.</text>
</comment>
<dbReference type="Pfam" id="PF03795">
    <property type="entry name" value="YCII"/>
    <property type="match status" value="1"/>
</dbReference>
<dbReference type="InterPro" id="IPR005545">
    <property type="entry name" value="YCII"/>
</dbReference>
<sequence length="126" mass="14159">MKFLCQIWFDTEKSKLVPQTEWDALTQECITSDNRWRESGHLLVALALHEPSTAITVRLRNGEAFSTDGPFAEIKEHLGGFLLIEAENIEEAKTIVSSFPILKYCSIEVRPTYSIQDGKQPCATSA</sequence>